<dbReference type="EMBL" id="QUTA01004153">
    <property type="protein sequence ID" value="RHY20886.1"/>
    <property type="molecule type" value="Genomic_DNA"/>
</dbReference>
<name>W4FEH7_APHAT</name>
<evidence type="ECO:0000313" key="12">
    <source>
        <dbReference type="Proteomes" id="UP000265427"/>
    </source>
</evidence>
<reference evidence="12 13" key="4">
    <citation type="submission" date="2018-08" db="EMBL/GenBank/DDBJ databases">
        <title>Aphanomyces genome sequencing and annotation.</title>
        <authorList>
            <person name="Minardi D."/>
            <person name="Oidtmann B."/>
            <person name="Van Der Giezen M."/>
            <person name="Studholme D.J."/>
        </authorList>
    </citation>
    <scope>NUCLEOTIDE SEQUENCE [LARGE SCALE GENOMIC DNA]</scope>
    <source>
        <strain evidence="9 14">197901</strain>
        <strain evidence="8 19">FDL457</strain>
        <strain evidence="4 12">Kv</strain>
        <strain evidence="7 13">SA</strain>
        <strain evidence="6 17">Si</strain>
        <strain evidence="5 15">Yx</strain>
    </source>
</reference>
<feature type="region of interest" description="Disordered" evidence="1">
    <location>
        <begin position="53"/>
        <end position="96"/>
    </location>
</feature>
<evidence type="ECO:0000313" key="19">
    <source>
        <dbReference type="Proteomes" id="UP000286510"/>
    </source>
</evidence>
<dbReference type="EMBL" id="QUTF01024959">
    <property type="protein sequence ID" value="RHY84222.1"/>
    <property type="molecule type" value="Genomic_DNA"/>
</dbReference>
<reference evidence="10 16" key="2">
    <citation type="journal article" date="2018" name="J. Invertebr. Pathol.">
        <title>New genotyping method for the causative agent of crayfish plague (Aphanomyces astaci) based on whole genome data.</title>
        <authorList>
            <person name="Minardi D."/>
            <person name="Studholme D.J."/>
            <person name="van der Giezen M."/>
            <person name="Pretto T."/>
            <person name="Oidtmann B."/>
        </authorList>
    </citation>
    <scope>NUCLEOTIDE SEQUENCE [LARGE SCALE GENOMIC DNA]</scope>
    <source>
        <strain evidence="10 16">KB13</strain>
    </source>
</reference>
<evidence type="ECO:0000313" key="15">
    <source>
        <dbReference type="Proteomes" id="UP000266239"/>
    </source>
</evidence>
<dbReference type="EMBL" id="QUTE01012510">
    <property type="protein sequence ID" value="RHZ06975.1"/>
    <property type="molecule type" value="Genomic_DNA"/>
</dbReference>
<dbReference type="EMBL" id="QUTB01006412">
    <property type="protein sequence ID" value="RHY50144.1"/>
    <property type="molecule type" value="Genomic_DNA"/>
</dbReference>
<dbReference type="EMBL" id="MZMZ02001175">
    <property type="protein sequence ID" value="RQM29760.1"/>
    <property type="molecule type" value="Genomic_DNA"/>
</dbReference>
<evidence type="ECO:0000313" key="13">
    <source>
        <dbReference type="Proteomes" id="UP000265716"/>
    </source>
</evidence>
<evidence type="ECO:0000313" key="2">
    <source>
        <dbReference type="EMBL" id="ETV65221.1"/>
    </source>
</evidence>
<reference evidence="2" key="1">
    <citation type="submission" date="2013-12" db="EMBL/GenBank/DDBJ databases">
        <title>The Genome Sequence of Aphanomyces astaci APO3.</title>
        <authorList>
            <consortium name="The Broad Institute Genomics Platform"/>
            <person name="Russ C."/>
            <person name="Tyler B."/>
            <person name="van West P."/>
            <person name="Dieguez-Uribeondo J."/>
            <person name="Young S.K."/>
            <person name="Zeng Q."/>
            <person name="Gargeya S."/>
            <person name="Fitzgerald M."/>
            <person name="Abouelleil A."/>
            <person name="Alvarado L."/>
            <person name="Chapman S.B."/>
            <person name="Gainer-Dewar J."/>
            <person name="Goldberg J."/>
            <person name="Griggs A."/>
            <person name="Gujja S."/>
            <person name="Hansen M."/>
            <person name="Howarth C."/>
            <person name="Imamovic A."/>
            <person name="Ireland A."/>
            <person name="Larimer J."/>
            <person name="McCowan C."/>
            <person name="Murphy C."/>
            <person name="Pearson M."/>
            <person name="Poon T.W."/>
            <person name="Priest M."/>
            <person name="Roberts A."/>
            <person name="Saif S."/>
            <person name="Shea T."/>
            <person name="Sykes S."/>
            <person name="Wortman J."/>
            <person name="Nusbaum C."/>
            <person name="Birren B."/>
        </authorList>
    </citation>
    <scope>NUCLEOTIDE SEQUENCE [LARGE SCALE GENOMIC DNA]</scope>
    <source>
        <strain evidence="2">APO3</strain>
    </source>
</reference>
<evidence type="ECO:0000313" key="4">
    <source>
        <dbReference type="EMBL" id="RHX99271.1"/>
    </source>
</evidence>
<dbReference type="Proteomes" id="UP000265427">
    <property type="component" value="Unassembled WGS sequence"/>
</dbReference>
<dbReference type="RefSeq" id="XP_009845288.1">
    <property type="nucleotide sequence ID" value="XM_009846986.1"/>
</dbReference>
<dbReference type="Proteomes" id="UP000283543">
    <property type="component" value="Unassembled WGS sequence"/>
</dbReference>
<dbReference type="Proteomes" id="UP000266196">
    <property type="component" value="Unassembled WGS sequence"/>
</dbReference>
<evidence type="ECO:0000313" key="16">
    <source>
        <dbReference type="Proteomes" id="UP000275652"/>
    </source>
</evidence>
<feature type="compositionally biased region" description="Basic and acidic residues" evidence="1">
    <location>
        <begin position="53"/>
        <end position="70"/>
    </location>
</feature>
<evidence type="ECO:0000256" key="1">
    <source>
        <dbReference type="SAM" id="MobiDB-lite"/>
    </source>
</evidence>
<evidence type="ECO:0000313" key="17">
    <source>
        <dbReference type="Proteomes" id="UP000283543"/>
    </source>
</evidence>
<evidence type="ECO:0000313" key="9">
    <source>
        <dbReference type="EMBL" id="RHZ06975.1"/>
    </source>
</evidence>
<feature type="region of interest" description="Disordered" evidence="1">
    <location>
        <begin position="1"/>
        <end position="31"/>
    </location>
</feature>
<sequence length="125" mass="14591">MQVSTLLSTTWSIDNTPAPAPRRKRVLTPEQLHINRLRSKEYYEAHKNKVLEKLRSNYASNRDKERERQREKYRRSKAKKMQTQQTSDNKLSQNMGGAECLVMSTTTTTPSKADHRLAIQFLLNN</sequence>
<dbReference type="EMBL" id="QUTC01003809">
    <property type="protein sequence ID" value="RHY68158.1"/>
    <property type="molecule type" value="Genomic_DNA"/>
</dbReference>
<dbReference type="OrthoDB" id="77988at2759"/>
<dbReference type="EMBL" id="VJMI01004464">
    <property type="protein sequence ID" value="KAF0773143.1"/>
    <property type="molecule type" value="Genomic_DNA"/>
</dbReference>
<evidence type="ECO:0000313" key="10">
    <source>
        <dbReference type="EMBL" id="RLO02971.1"/>
    </source>
</evidence>
<feature type="compositionally biased region" description="Basic residues" evidence="1">
    <location>
        <begin position="71"/>
        <end position="80"/>
    </location>
</feature>
<dbReference type="Proteomes" id="UP000284702">
    <property type="component" value="Unassembled WGS sequence"/>
</dbReference>
<dbReference type="EMBL" id="KI913243">
    <property type="protein sequence ID" value="ETV65221.1"/>
    <property type="molecule type" value="Genomic_DNA"/>
</dbReference>
<dbReference type="GeneID" id="20819992"/>
<dbReference type="EMBL" id="QUTI01032192">
    <property type="protein sequence ID" value="RLO02971.1"/>
    <property type="molecule type" value="Genomic_DNA"/>
</dbReference>
<feature type="compositionally biased region" description="Polar residues" evidence="1">
    <location>
        <begin position="1"/>
        <end position="15"/>
    </location>
</feature>
<dbReference type="Proteomes" id="UP000266239">
    <property type="component" value="Unassembled WGS sequence"/>
</dbReference>
<protein>
    <submittedName>
        <fullName evidence="2">Uncharacterized protein</fullName>
    </submittedName>
</protein>
<dbReference type="AlphaFoldDB" id="W4FEH7"/>
<evidence type="ECO:0000313" key="11">
    <source>
        <dbReference type="EMBL" id="RQM29760.1"/>
    </source>
</evidence>
<dbReference type="VEuPathDB" id="FungiDB:H257_17996"/>
<evidence type="ECO:0000313" key="8">
    <source>
        <dbReference type="EMBL" id="RHY84222.1"/>
    </source>
</evidence>
<reference evidence="3 20" key="5">
    <citation type="submission" date="2019-06" db="EMBL/GenBank/DDBJ databases">
        <title>Genomics analysis of Aphanomyces spp. identifies a new class of oomycete effector associated with host adaptation.</title>
        <authorList>
            <person name="Gaulin E."/>
        </authorList>
    </citation>
    <scope>NUCLEOTIDE SEQUENCE [LARGE SCALE GENOMIC DNA]</scope>
    <source>
        <strain evidence="3 20">E</strain>
    </source>
</reference>
<gene>
    <name evidence="3" type="ORF">AaE_002207</name>
    <name evidence="11" type="ORF">B5M09_012181</name>
    <name evidence="5" type="ORF">DYB25_006560</name>
    <name evidence="8" type="ORF">DYB26_007849</name>
    <name evidence="10" type="ORF">DYB28_013477</name>
    <name evidence="9" type="ORF">DYB31_007866</name>
    <name evidence="6" type="ORF">DYB34_007495</name>
    <name evidence="4" type="ORF">DYB36_009066</name>
    <name evidence="7" type="ORF">DYB38_008810</name>
    <name evidence="2" type="ORF">H257_17996</name>
</gene>
<evidence type="ECO:0000313" key="7">
    <source>
        <dbReference type="EMBL" id="RHY68158.1"/>
    </source>
</evidence>
<evidence type="ECO:0000313" key="20">
    <source>
        <dbReference type="Proteomes" id="UP000469452"/>
    </source>
</evidence>
<accession>W4FEH7</accession>
<organism evidence="2">
    <name type="scientific">Aphanomyces astaci</name>
    <name type="common">Crayfish plague agent</name>
    <dbReference type="NCBI Taxonomy" id="112090"/>
    <lineage>
        <taxon>Eukaryota</taxon>
        <taxon>Sar</taxon>
        <taxon>Stramenopiles</taxon>
        <taxon>Oomycota</taxon>
        <taxon>Saprolegniomycetes</taxon>
        <taxon>Saprolegniales</taxon>
        <taxon>Verrucalvaceae</taxon>
        <taxon>Aphanomyces</taxon>
    </lineage>
</organism>
<dbReference type="Proteomes" id="UP000275652">
    <property type="component" value="Unassembled WGS sequence"/>
</dbReference>
<feature type="compositionally biased region" description="Polar residues" evidence="1">
    <location>
        <begin position="81"/>
        <end position="95"/>
    </location>
</feature>
<evidence type="ECO:0000313" key="18">
    <source>
        <dbReference type="Proteomes" id="UP000284702"/>
    </source>
</evidence>
<dbReference type="Proteomes" id="UP000265716">
    <property type="component" value="Unassembled WGS sequence"/>
</dbReference>
<evidence type="ECO:0000313" key="5">
    <source>
        <dbReference type="EMBL" id="RHY20886.1"/>
    </source>
</evidence>
<evidence type="ECO:0000313" key="3">
    <source>
        <dbReference type="EMBL" id="KAF0773143.1"/>
    </source>
</evidence>
<dbReference type="EMBL" id="QUSZ01009308">
    <property type="protein sequence ID" value="RHX99271.1"/>
    <property type="molecule type" value="Genomic_DNA"/>
</dbReference>
<dbReference type="Proteomes" id="UP000286510">
    <property type="component" value="Unassembled WGS sequence"/>
</dbReference>
<evidence type="ECO:0000313" key="14">
    <source>
        <dbReference type="Proteomes" id="UP000266196"/>
    </source>
</evidence>
<reference evidence="11 18" key="3">
    <citation type="submission" date="2018-07" db="EMBL/GenBank/DDBJ databases">
        <title>Annotation of Aphanomyces astaci genome assembly.</title>
        <authorList>
            <person name="Studholme D.J."/>
        </authorList>
    </citation>
    <scope>NUCLEOTIDE SEQUENCE [LARGE SCALE GENOMIC DNA]</scope>
    <source>
        <strain evidence="11">Pc</strain>
    </source>
</reference>
<evidence type="ECO:0000313" key="6">
    <source>
        <dbReference type="EMBL" id="RHY50144.1"/>
    </source>
</evidence>
<dbReference type="Proteomes" id="UP000469452">
    <property type="component" value="Unassembled WGS sequence"/>
</dbReference>
<proteinExistence type="predicted"/>
<keyword evidence="18" id="KW-1185">Reference proteome</keyword>